<dbReference type="EMBL" id="BAAAZN010000013">
    <property type="protein sequence ID" value="GAA3565817.1"/>
    <property type="molecule type" value="Genomic_DNA"/>
</dbReference>
<keyword evidence="3" id="KW-1185">Reference proteome</keyword>
<evidence type="ECO:0000313" key="3">
    <source>
        <dbReference type="Proteomes" id="UP001500689"/>
    </source>
</evidence>
<name>A0ABP6XE52_9PSEU</name>
<dbReference type="Proteomes" id="UP001500689">
    <property type="component" value="Unassembled WGS sequence"/>
</dbReference>
<proteinExistence type="predicted"/>
<accession>A0ABP6XE52</accession>
<organism evidence="2 3">
    <name type="scientific">Amycolatopsis ultiminotia</name>
    <dbReference type="NCBI Taxonomy" id="543629"/>
    <lineage>
        <taxon>Bacteria</taxon>
        <taxon>Bacillati</taxon>
        <taxon>Actinomycetota</taxon>
        <taxon>Actinomycetes</taxon>
        <taxon>Pseudonocardiales</taxon>
        <taxon>Pseudonocardiaceae</taxon>
        <taxon>Amycolatopsis</taxon>
    </lineage>
</organism>
<evidence type="ECO:0000313" key="2">
    <source>
        <dbReference type="EMBL" id="GAA3565817.1"/>
    </source>
</evidence>
<reference evidence="3" key="1">
    <citation type="journal article" date="2019" name="Int. J. Syst. Evol. Microbiol.">
        <title>The Global Catalogue of Microorganisms (GCM) 10K type strain sequencing project: providing services to taxonomists for standard genome sequencing and annotation.</title>
        <authorList>
            <consortium name="The Broad Institute Genomics Platform"/>
            <consortium name="The Broad Institute Genome Sequencing Center for Infectious Disease"/>
            <person name="Wu L."/>
            <person name="Ma J."/>
        </authorList>
    </citation>
    <scope>NUCLEOTIDE SEQUENCE [LARGE SCALE GENOMIC DNA]</scope>
    <source>
        <strain evidence="3">JCM 16898</strain>
    </source>
</reference>
<feature type="region of interest" description="Disordered" evidence="1">
    <location>
        <begin position="1"/>
        <end position="20"/>
    </location>
</feature>
<comment type="caution">
    <text evidence="2">The sequence shown here is derived from an EMBL/GenBank/DDBJ whole genome shotgun (WGS) entry which is preliminary data.</text>
</comment>
<protein>
    <submittedName>
        <fullName evidence="2">Uncharacterized protein</fullName>
    </submittedName>
</protein>
<sequence>MRAASPTAPHRPGSMLDNEKGHWTAREPAATTGIPLARKATAPTRSEGCSQLTVAVEDLTGQGLIPEDLFRRLRARIAKENVVSLEYAGRIMDQALAFLVACARTSRPLAPSETVDIGWHTFILYTHEYAEFCERISGSFIHHVPNDSDDTGDVPLADMMRRTTDAIRAAGFAVDEPLWFTGAAKCAKCSQCKNGCTDDPPPPPARN</sequence>
<evidence type="ECO:0000256" key="1">
    <source>
        <dbReference type="SAM" id="MobiDB-lite"/>
    </source>
</evidence>
<gene>
    <name evidence="2" type="ORF">GCM10022222_57030</name>
</gene>